<dbReference type="SUPFAM" id="SSF88697">
    <property type="entry name" value="PUA domain-like"/>
    <property type="match status" value="1"/>
</dbReference>
<evidence type="ECO:0000313" key="2">
    <source>
        <dbReference type="EMBL" id="ODS01131.1"/>
    </source>
</evidence>
<gene>
    <name evidence="2" type="ORF">AUC68_12195</name>
</gene>
<dbReference type="Proteomes" id="UP000094501">
    <property type="component" value="Unassembled WGS sequence"/>
</dbReference>
<dbReference type="PANTHER" id="PTHR14087">
    <property type="entry name" value="THYMOCYTE NUCLEAR PROTEIN 1"/>
    <property type="match status" value="1"/>
</dbReference>
<evidence type="ECO:0000259" key="1">
    <source>
        <dbReference type="Pfam" id="PF01878"/>
    </source>
</evidence>
<keyword evidence="3" id="KW-1185">Reference proteome</keyword>
<protein>
    <submittedName>
        <fullName evidence="2">Ubiquinol-cytochrome C reductase</fullName>
    </submittedName>
</protein>
<accession>A0A1E3W5R2</accession>
<dbReference type="InterPro" id="IPR052181">
    <property type="entry name" value="5hmC_binding"/>
</dbReference>
<dbReference type="Pfam" id="PF01878">
    <property type="entry name" value="EVE"/>
    <property type="match status" value="1"/>
</dbReference>
<sequence>MAYWLMKSEPGAWSWEDQKKEGPKGAEWDGVRNYQARNNMRAMKKGDLAFFYHSVGEKACVGIVKVVVEAHPDSTDTTGKWECVDVAAVADLPTPVTLDEIKATPGLEDMVLVNNSRLSVQPVTAAEWKAVCAMSGLKKPPTA</sequence>
<dbReference type="STRING" id="1774968.AUC68_12195"/>
<dbReference type="AlphaFoldDB" id="A0A1E3W5R2"/>
<name>A0A1E3W5R2_9HYPH</name>
<dbReference type="InterPro" id="IPR015947">
    <property type="entry name" value="PUA-like_sf"/>
</dbReference>
<evidence type="ECO:0000313" key="3">
    <source>
        <dbReference type="Proteomes" id="UP000094501"/>
    </source>
</evidence>
<feature type="domain" description="EVE" evidence="1">
    <location>
        <begin position="2"/>
        <end position="134"/>
    </location>
</feature>
<proteinExistence type="predicted"/>
<dbReference type="OrthoDB" id="9791347at2"/>
<reference evidence="2 3" key="1">
    <citation type="journal article" date="2016" name="Environ. Microbiol.">
        <title>New Methyloceanibacter diversity from North Sea sediments includes methanotroph containing solely the soluble methane monooxygenase.</title>
        <authorList>
            <person name="Vekeman B."/>
            <person name="Kerckhof F.M."/>
            <person name="Cremers G."/>
            <person name="de Vos P."/>
            <person name="Vandamme P."/>
            <person name="Boon N."/>
            <person name="Op den Camp H.J."/>
            <person name="Heylen K."/>
        </authorList>
    </citation>
    <scope>NUCLEOTIDE SEQUENCE [LARGE SCALE GENOMIC DNA]</scope>
    <source>
        <strain evidence="2 3">R-67174</strain>
    </source>
</reference>
<dbReference type="InterPro" id="IPR002740">
    <property type="entry name" value="EVE_domain"/>
</dbReference>
<comment type="caution">
    <text evidence="2">The sequence shown here is derived from an EMBL/GenBank/DDBJ whole genome shotgun (WGS) entry which is preliminary data.</text>
</comment>
<dbReference type="CDD" id="cd21133">
    <property type="entry name" value="EVE"/>
    <property type="match status" value="1"/>
</dbReference>
<organism evidence="2 3">
    <name type="scientific">Methyloceanibacter methanicus</name>
    <dbReference type="NCBI Taxonomy" id="1774968"/>
    <lineage>
        <taxon>Bacteria</taxon>
        <taxon>Pseudomonadati</taxon>
        <taxon>Pseudomonadota</taxon>
        <taxon>Alphaproteobacteria</taxon>
        <taxon>Hyphomicrobiales</taxon>
        <taxon>Hyphomicrobiaceae</taxon>
        <taxon>Methyloceanibacter</taxon>
    </lineage>
</organism>
<dbReference type="Gene3D" id="3.10.590.10">
    <property type="entry name" value="ph1033 like domains"/>
    <property type="match status" value="1"/>
</dbReference>
<dbReference type="InterPro" id="IPR047197">
    <property type="entry name" value="THYN1-like_EVE"/>
</dbReference>
<dbReference type="RefSeq" id="WP_069435975.1">
    <property type="nucleotide sequence ID" value="NZ_LPWG01000002.1"/>
</dbReference>
<dbReference type="PANTHER" id="PTHR14087:SF7">
    <property type="entry name" value="THYMOCYTE NUCLEAR PROTEIN 1"/>
    <property type="match status" value="1"/>
</dbReference>
<dbReference type="EMBL" id="LPWG01000002">
    <property type="protein sequence ID" value="ODS01131.1"/>
    <property type="molecule type" value="Genomic_DNA"/>
</dbReference>